<dbReference type="AlphaFoldDB" id="A0A917UDD9"/>
<reference evidence="5" key="2">
    <citation type="submission" date="2020-09" db="EMBL/GenBank/DDBJ databases">
        <authorList>
            <person name="Sun Q."/>
            <person name="Ohkuma M."/>
        </authorList>
    </citation>
    <scope>NUCLEOTIDE SEQUENCE</scope>
    <source>
        <strain evidence="5">JCM 19831</strain>
    </source>
</reference>
<dbReference type="GO" id="GO:0004789">
    <property type="term" value="F:thiamine-phosphate diphosphorylase activity"/>
    <property type="evidence" value="ECO:0007669"/>
    <property type="project" value="TreeGrafter"/>
</dbReference>
<dbReference type="PANTHER" id="PTHR20857">
    <property type="entry name" value="THIAMINE-PHOSPHATE PYROPHOSPHORYLASE"/>
    <property type="match status" value="1"/>
</dbReference>
<dbReference type="Gene3D" id="3.20.20.70">
    <property type="entry name" value="Aldolase class I"/>
    <property type="match status" value="2"/>
</dbReference>
<dbReference type="CDD" id="cd00564">
    <property type="entry name" value="TMP_TenI"/>
    <property type="match status" value="1"/>
</dbReference>
<evidence type="ECO:0000256" key="1">
    <source>
        <dbReference type="ARBA" id="ARBA00003814"/>
    </source>
</evidence>
<protein>
    <recommendedName>
        <fullName evidence="4">Thiamine phosphate synthase/TenI domain-containing protein</fullName>
    </recommendedName>
</protein>
<feature type="domain" description="Thiamine phosphate synthase/TenI" evidence="4">
    <location>
        <begin position="75"/>
        <end position="155"/>
    </location>
</feature>
<keyword evidence="6" id="KW-1185">Reference proteome</keyword>
<dbReference type="GO" id="GO:0009228">
    <property type="term" value="P:thiamine biosynthetic process"/>
    <property type="evidence" value="ECO:0007669"/>
    <property type="project" value="UniProtKB-KW"/>
</dbReference>
<dbReference type="Pfam" id="PF02581">
    <property type="entry name" value="TMP-TENI"/>
    <property type="match status" value="1"/>
</dbReference>
<reference evidence="5" key="1">
    <citation type="journal article" date="2014" name="Int. J. Syst. Evol. Microbiol.">
        <title>Complete genome sequence of Corynebacterium casei LMG S-19264T (=DSM 44701T), isolated from a smear-ripened cheese.</title>
        <authorList>
            <consortium name="US DOE Joint Genome Institute (JGI-PGF)"/>
            <person name="Walter F."/>
            <person name="Albersmeier A."/>
            <person name="Kalinowski J."/>
            <person name="Ruckert C."/>
        </authorList>
    </citation>
    <scope>NUCLEOTIDE SEQUENCE</scope>
    <source>
        <strain evidence="5">JCM 19831</strain>
    </source>
</reference>
<comment type="function">
    <text evidence="1">Condenses 4-methyl-5-(beta-hydroxyethyl)thiazole monophosphate (THZ-P) and 2-methyl-4-amino-5-hydroxymethyl pyrimidine pyrophosphate (HMP-PP) to form thiamine monophosphate (TMP).</text>
</comment>
<name>A0A917UDD9_9ACTN</name>
<dbReference type="EMBL" id="BMPI01000100">
    <property type="protein sequence ID" value="GGM85181.1"/>
    <property type="molecule type" value="Genomic_DNA"/>
</dbReference>
<dbReference type="PANTHER" id="PTHR20857:SF15">
    <property type="entry name" value="THIAMINE-PHOSPHATE SYNTHASE"/>
    <property type="match status" value="1"/>
</dbReference>
<dbReference type="Proteomes" id="UP000642070">
    <property type="component" value="Unassembled WGS sequence"/>
</dbReference>
<organism evidence="5 6">
    <name type="scientific">Dactylosporangium sucinum</name>
    <dbReference type="NCBI Taxonomy" id="1424081"/>
    <lineage>
        <taxon>Bacteria</taxon>
        <taxon>Bacillati</taxon>
        <taxon>Actinomycetota</taxon>
        <taxon>Actinomycetes</taxon>
        <taxon>Micromonosporales</taxon>
        <taxon>Micromonosporaceae</taxon>
        <taxon>Dactylosporangium</taxon>
    </lineage>
</organism>
<dbReference type="SUPFAM" id="SSF51391">
    <property type="entry name" value="Thiamin phosphate synthase"/>
    <property type="match status" value="1"/>
</dbReference>
<evidence type="ECO:0000256" key="3">
    <source>
        <dbReference type="ARBA" id="ARBA00022977"/>
    </source>
</evidence>
<keyword evidence="3" id="KW-0784">Thiamine biosynthesis</keyword>
<dbReference type="GO" id="GO:0005737">
    <property type="term" value="C:cytoplasm"/>
    <property type="evidence" value="ECO:0007669"/>
    <property type="project" value="TreeGrafter"/>
</dbReference>
<comment type="caution">
    <text evidence="5">The sequence shown here is derived from an EMBL/GenBank/DDBJ whole genome shotgun (WGS) entry which is preliminary data.</text>
</comment>
<evidence type="ECO:0000259" key="4">
    <source>
        <dbReference type="Pfam" id="PF02581"/>
    </source>
</evidence>
<accession>A0A917UDD9</accession>
<comment type="pathway">
    <text evidence="2">Cofactor biosynthesis; thiamine diphosphate biosynthesis.</text>
</comment>
<evidence type="ECO:0000313" key="5">
    <source>
        <dbReference type="EMBL" id="GGM85181.1"/>
    </source>
</evidence>
<proteinExistence type="predicted"/>
<sequence>MVTPRLIVFTDRRQAARPLDEVVNRAIDGGARVFVLREDDLPAAERAELAARLGAMVAGAGGRLVLEEGPELRKCHGLADLVGAAEDGVDLATLSPIYPTRSKPGYGPPLGLAGLGRMALAVSIPVYALGGVDSPARVRDCLDQGAAGVAVMGAVMRADDPARFVKELLTA</sequence>
<gene>
    <name evidence="5" type="ORF">GCM10007977_103610</name>
</gene>
<dbReference type="InterPro" id="IPR022998">
    <property type="entry name" value="ThiamineP_synth_TenI"/>
</dbReference>
<evidence type="ECO:0000256" key="2">
    <source>
        <dbReference type="ARBA" id="ARBA00004948"/>
    </source>
</evidence>
<dbReference type="InterPro" id="IPR036206">
    <property type="entry name" value="ThiamineP_synth_sf"/>
</dbReference>
<evidence type="ECO:0000313" key="6">
    <source>
        <dbReference type="Proteomes" id="UP000642070"/>
    </source>
</evidence>
<dbReference type="InterPro" id="IPR013785">
    <property type="entry name" value="Aldolase_TIM"/>
</dbReference>